<dbReference type="Pfam" id="PF00335">
    <property type="entry name" value="Tetraspanin"/>
    <property type="match status" value="1"/>
</dbReference>
<comment type="subcellular location">
    <subcellularLocation>
        <location evidence="1">Membrane</location>
        <topology evidence="1">Multi-pass membrane protein</topology>
    </subcellularLocation>
</comment>
<keyword evidence="4 5" id="KW-0472">Membrane</keyword>
<evidence type="ECO:0000256" key="5">
    <source>
        <dbReference type="SAM" id="Phobius"/>
    </source>
</evidence>
<dbReference type="InterPro" id="IPR018499">
    <property type="entry name" value="Tetraspanin/Peripherin"/>
</dbReference>
<evidence type="ECO:0000256" key="3">
    <source>
        <dbReference type="ARBA" id="ARBA00022989"/>
    </source>
</evidence>
<accession>A0ABR2WFQ4</accession>
<feature type="transmembrane region" description="Helical" evidence="5">
    <location>
        <begin position="76"/>
        <end position="105"/>
    </location>
</feature>
<evidence type="ECO:0000256" key="4">
    <source>
        <dbReference type="ARBA" id="ARBA00023136"/>
    </source>
</evidence>
<keyword evidence="7" id="KW-1185">Reference proteome</keyword>
<sequence length="280" mass="31468">MAYRNSIYTTGSMTETLMQRQSTAFDSNSDVDIIQGNCDGRVYDMSDSKGRALNRANDRYLATHTPVLPTWSKAKWALLGGYTMLFVIAICALVGSLLTWFKAYLRAEVIVIGSKNILVITTVTSLLTICNCLVAYYGILANNRKILTICALLLWPLFAMTASIGYLAYRRTLWNLRAKLGSQWRSFGYNEKLAIQNNLHCCGFQGPLDRPAVSNKCYIRSLLPGCLGKSYRFNHLALKITYIVSFAILVPHLCLIFISVLFSNHVNNKWNRDPPPTIKS</sequence>
<proteinExistence type="predicted"/>
<keyword evidence="3 5" id="KW-1133">Transmembrane helix</keyword>
<evidence type="ECO:0000256" key="2">
    <source>
        <dbReference type="ARBA" id="ARBA00022692"/>
    </source>
</evidence>
<dbReference type="Proteomes" id="UP001479436">
    <property type="component" value="Unassembled WGS sequence"/>
</dbReference>
<evidence type="ECO:0008006" key="8">
    <source>
        <dbReference type="Google" id="ProtNLM"/>
    </source>
</evidence>
<keyword evidence="2 5" id="KW-0812">Transmembrane</keyword>
<organism evidence="6 7">
    <name type="scientific">Basidiobolus ranarum</name>
    <dbReference type="NCBI Taxonomy" id="34480"/>
    <lineage>
        <taxon>Eukaryota</taxon>
        <taxon>Fungi</taxon>
        <taxon>Fungi incertae sedis</taxon>
        <taxon>Zoopagomycota</taxon>
        <taxon>Entomophthoromycotina</taxon>
        <taxon>Basidiobolomycetes</taxon>
        <taxon>Basidiobolales</taxon>
        <taxon>Basidiobolaceae</taxon>
        <taxon>Basidiobolus</taxon>
    </lineage>
</organism>
<feature type="transmembrane region" description="Helical" evidence="5">
    <location>
        <begin position="240"/>
        <end position="262"/>
    </location>
</feature>
<evidence type="ECO:0000313" key="6">
    <source>
        <dbReference type="EMBL" id="KAK9760357.1"/>
    </source>
</evidence>
<feature type="transmembrane region" description="Helical" evidence="5">
    <location>
        <begin position="146"/>
        <end position="169"/>
    </location>
</feature>
<feature type="transmembrane region" description="Helical" evidence="5">
    <location>
        <begin position="117"/>
        <end position="140"/>
    </location>
</feature>
<protein>
    <recommendedName>
        <fullName evidence="8">Tetraspanin Tsp2</fullName>
    </recommendedName>
</protein>
<reference evidence="6 7" key="1">
    <citation type="submission" date="2023-04" db="EMBL/GenBank/DDBJ databases">
        <title>Genome of Basidiobolus ranarum AG-B5.</title>
        <authorList>
            <person name="Stajich J.E."/>
            <person name="Carter-House D."/>
            <person name="Gryganskyi A."/>
        </authorList>
    </citation>
    <scope>NUCLEOTIDE SEQUENCE [LARGE SCALE GENOMIC DNA]</scope>
    <source>
        <strain evidence="6 7">AG-B5</strain>
    </source>
</reference>
<dbReference type="EMBL" id="JASJQH010002233">
    <property type="protein sequence ID" value="KAK9760357.1"/>
    <property type="molecule type" value="Genomic_DNA"/>
</dbReference>
<gene>
    <name evidence="6" type="ORF">K7432_015703</name>
</gene>
<comment type="caution">
    <text evidence="6">The sequence shown here is derived from an EMBL/GenBank/DDBJ whole genome shotgun (WGS) entry which is preliminary data.</text>
</comment>
<evidence type="ECO:0000313" key="7">
    <source>
        <dbReference type="Proteomes" id="UP001479436"/>
    </source>
</evidence>
<name>A0ABR2WFQ4_9FUNG</name>
<evidence type="ECO:0000256" key="1">
    <source>
        <dbReference type="ARBA" id="ARBA00004141"/>
    </source>
</evidence>